<dbReference type="Pfam" id="PF00069">
    <property type="entry name" value="Pkinase"/>
    <property type="match status" value="1"/>
</dbReference>
<dbReference type="SUPFAM" id="SSF57196">
    <property type="entry name" value="EGF/Laminin"/>
    <property type="match status" value="1"/>
</dbReference>
<keyword evidence="2" id="KW-0723">Serine/threonine-protein kinase</keyword>
<feature type="chain" id="PRO_5036240381" evidence="20">
    <location>
        <begin position="23"/>
        <end position="773"/>
    </location>
</feature>
<feature type="domain" description="EGF-like" evidence="22">
    <location>
        <begin position="244"/>
        <end position="293"/>
    </location>
</feature>
<comment type="caution">
    <text evidence="24">The sequence shown here is derived from an EMBL/GenBank/DDBJ whole genome shotgun (WGS) entry which is preliminary data.</text>
</comment>
<dbReference type="InterPro" id="IPR018097">
    <property type="entry name" value="EGF_Ca-bd_CS"/>
</dbReference>
<keyword evidence="11 18" id="KW-0067">ATP-binding</keyword>
<dbReference type="SMART" id="SM00181">
    <property type="entry name" value="EGF"/>
    <property type="match status" value="2"/>
</dbReference>
<dbReference type="InterPro" id="IPR001881">
    <property type="entry name" value="EGF-like_Ca-bd_dom"/>
</dbReference>
<evidence type="ECO:0000313" key="24">
    <source>
        <dbReference type="EMBL" id="KAG0479182.1"/>
    </source>
</evidence>
<dbReference type="CDD" id="cd14066">
    <property type="entry name" value="STKc_IRAK"/>
    <property type="match status" value="1"/>
</dbReference>
<name>A0A835UYW8_VANPL</name>
<dbReference type="SMART" id="SM00179">
    <property type="entry name" value="EGF_CA"/>
    <property type="match status" value="2"/>
</dbReference>
<dbReference type="FunFam" id="2.10.25.10:FF:000038">
    <property type="entry name" value="Fibrillin 2"/>
    <property type="match status" value="1"/>
</dbReference>
<dbReference type="Gene3D" id="3.30.200.20">
    <property type="entry name" value="Phosphorylase Kinase, domain 1"/>
    <property type="match status" value="1"/>
</dbReference>
<keyword evidence="13 19" id="KW-0472">Membrane</keyword>
<evidence type="ECO:0000256" key="15">
    <source>
        <dbReference type="ARBA" id="ARBA00023180"/>
    </source>
</evidence>
<dbReference type="SUPFAM" id="SSF56112">
    <property type="entry name" value="Protein kinase-like (PK-like)"/>
    <property type="match status" value="1"/>
</dbReference>
<evidence type="ECO:0000256" key="4">
    <source>
        <dbReference type="ARBA" id="ARBA00022553"/>
    </source>
</evidence>
<feature type="binding site" evidence="18">
    <location>
        <position position="451"/>
    </location>
    <ligand>
        <name>ATP</name>
        <dbReference type="ChEBI" id="CHEBI:30616"/>
    </ligand>
</feature>
<evidence type="ECO:0000256" key="5">
    <source>
        <dbReference type="ARBA" id="ARBA00022679"/>
    </source>
</evidence>
<evidence type="ECO:0000256" key="11">
    <source>
        <dbReference type="ARBA" id="ARBA00022840"/>
    </source>
</evidence>
<dbReference type="PANTHER" id="PTHR27005">
    <property type="entry name" value="WALL-ASSOCIATED RECEPTOR KINASE-LIKE 21"/>
    <property type="match status" value="1"/>
</dbReference>
<dbReference type="CDD" id="cd00054">
    <property type="entry name" value="EGF_CA"/>
    <property type="match status" value="1"/>
</dbReference>
<dbReference type="EMBL" id="JADCNM010000006">
    <property type="protein sequence ID" value="KAG0479182.1"/>
    <property type="molecule type" value="Genomic_DNA"/>
</dbReference>
<proteinExistence type="predicted"/>
<evidence type="ECO:0000256" key="1">
    <source>
        <dbReference type="ARBA" id="ARBA00004479"/>
    </source>
</evidence>
<evidence type="ECO:0000256" key="13">
    <source>
        <dbReference type="ARBA" id="ARBA00023136"/>
    </source>
</evidence>
<evidence type="ECO:0000313" key="25">
    <source>
        <dbReference type="Proteomes" id="UP000636800"/>
    </source>
</evidence>
<dbReference type="Gene3D" id="1.10.510.10">
    <property type="entry name" value="Transferase(Phosphotransferase) domain 1"/>
    <property type="match status" value="1"/>
</dbReference>
<evidence type="ECO:0000256" key="2">
    <source>
        <dbReference type="ARBA" id="ARBA00022527"/>
    </source>
</evidence>
<protein>
    <submittedName>
        <fullName evidence="24">Uncharacterized protein</fullName>
    </submittedName>
</protein>
<evidence type="ECO:0000256" key="3">
    <source>
        <dbReference type="ARBA" id="ARBA00022536"/>
    </source>
</evidence>
<comment type="caution">
    <text evidence="17">Lacks conserved residue(s) required for the propagation of feature annotation.</text>
</comment>
<dbReference type="InterPro" id="IPR049883">
    <property type="entry name" value="NOTCH1_EGF-like"/>
</dbReference>
<dbReference type="InterPro" id="IPR017441">
    <property type="entry name" value="Protein_kinase_ATP_BS"/>
</dbReference>
<evidence type="ECO:0000313" key="26">
    <source>
        <dbReference type="Proteomes" id="UP000639772"/>
    </source>
</evidence>
<sequence length="773" mass="85008">MRPSFLLHHVLLSFSYLVHIHSSSDVLPGCPDSCGDVRIPFPFGTEEGCYLPGFLITCNSTFSPPQPFLNKGNIPVTNISLDGTVIIQTLTSHDCYAPLALTPNIWRTWIDLTSLPYAFSNTRNKFTALGCDTVAINYRLNLNSNSANSFYYTSGCVSFCNELSSVINGSCSGIGCCQTLIPGGMKRIDTQLRSLNNHSSTWSFSPCSYAFLIDQEQYQFQISDLADFYKRKRVPTVLDWALGDGKTCENASQSSGYACGINADCINSTNLPGYRCICQSGFSGNPYLGDGCQDIDECADEATSPCSSICENEPGSYTCSCPGGYTGDGLKSGSGCNKKPTKFPLVHVVVGSGLGLLFLLLGGFGVYWVFQKRKMMKLKEKFFKQNGGLLLQQQLASHEGRMEETARIFTSEELKRATDNYSDARILGHGGNGTVYKGILHETGHVVAIKKSHLVEAVQIEQFVNEVVLLSKVIHKNVVRIVGCCLETAVPLLVYEYVPNGTLHYHLHVRRGSLSWESRLRIASETSGALAYLHSAIARPIFHRDVKAANILLDDNYMAKVSDFGASRLIPLDQAQVTTLVQGTLGYLDPEYFQSGQLTEKSDVYSFGVVLAEMLTGQKPLSTQRPLVEMNLAICFLLKMKEGKLDEIIEQRVKNEARKEQVEAIAEVAKRCLRLKGEERPTMREVAAEIDRTRRSDAIACQAAVAAAATVDSEHIIHTGESGRIEGMETRFFSSRITEGEFTDIGLTTYLTASATGDASLDQHLMISLQMQR</sequence>
<dbReference type="Pfam" id="PF07645">
    <property type="entry name" value="EGF_CA"/>
    <property type="match status" value="1"/>
</dbReference>
<dbReference type="GO" id="GO:0004674">
    <property type="term" value="F:protein serine/threonine kinase activity"/>
    <property type="evidence" value="ECO:0007669"/>
    <property type="project" value="UniProtKB-KW"/>
</dbReference>
<dbReference type="PROSITE" id="PS50011">
    <property type="entry name" value="PROTEIN_KINASE_DOM"/>
    <property type="match status" value="1"/>
</dbReference>
<comment type="subcellular location">
    <subcellularLocation>
        <location evidence="1">Membrane</location>
        <topology evidence="1">Single-pass type I membrane protein</topology>
    </subcellularLocation>
</comment>
<evidence type="ECO:0000256" key="16">
    <source>
        <dbReference type="ARBA" id="ARBA00058961"/>
    </source>
</evidence>
<keyword evidence="14 17" id="KW-1015">Disulfide bond</keyword>
<evidence type="ECO:0000256" key="10">
    <source>
        <dbReference type="ARBA" id="ARBA00022777"/>
    </source>
</evidence>
<dbReference type="Proteomes" id="UP000636800">
    <property type="component" value="Chromosome 6"/>
</dbReference>
<keyword evidence="6 19" id="KW-0812">Transmembrane</keyword>
<feature type="signal peptide" evidence="20">
    <location>
        <begin position="1"/>
        <end position="22"/>
    </location>
</feature>
<keyword evidence="7 20" id="KW-0732">Signal</keyword>
<dbReference type="AlphaFoldDB" id="A0A835UYW8"/>
<dbReference type="GO" id="GO:0005886">
    <property type="term" value="C:plasma membrane"/>
    <property type="evidence" value="ECO:0007669"/>
    <property type="project" value="TreeGrafter"/>
</dbReference>
<dbReference type="PROSITE" id="PS00108">
    <property type="entry name" value="PROTEIN_KINASE_ST"/>
    <property type="match status" value="1"/>
</dbReference>
<keyword evidence="25" id="KW-1185">Reference proteome</keyword>
<evidence type="ECO:0000256" key="7">
    <source>
        <dbReference type="ARBA" id="ARBA00022729"/>
    </source>
</evidence>
<comment type="function">
    <text evidence="16">Serine/threonine-protein kinase that may function as a signaling receptor of extracellular matrix component. Binding to pectin may have significance in the control of cell expansion, morphogenesis and development.</text>
</comment>
<evidence type="ECO:0000256" key="18">
    <source>
        <dbReference type="PROSITE-ProRule" id="PRU10141"/>
    </source>
</evidence>
<dbReference type="GO" id="GO:0005509">
    <property type="term" value="F:calcium ion binding"/>
    <property type="evidence" value="ECO:0007669"/>
    <property type="project" value="InterPro"/>
</dbReference>
<evidence type="ECO:0000256" key="12">
    <source>
        <dbReference type="ARBA" id="ARBA00022989"/>
    </source>
</evidence>
<keyword evidence="8" id="KW-0677">Repeat</keyword>
<keyword evidence="12 19" id="KW-1133">Transmembrane helix</keyword>
<dbReference type="PROSITE" id="PS50026">
    <property type="entry name" value="EGF_3"/>
    <property type="match status" value="2"/>
</dbReference>
<feature type="domain" description="Protein kinase" evidence="21">
    <location>
        <begin position="421"/>
        <end position="699"/>
    </location>
</feature>
<dbReference type="Pfam" id="PF13947">
    <property type="entry name" value="GUB_WAK_bind"/>
    <property type="match status" value="1"/>
</dbReference>
<dbReference type="FunFam" id="3.30.200.20:FF:000043">
    <property type="entry name" value="Wall-associated receptor kinase 2"/>
    <property type="match status" value="1"/>
</dbReference>
<dbReference type="PROSITE" id="PS01187">
    <property type="entry name" value="EGF_CA"/>
    <property type="match status" value="1"/>
</dbReference>
<dbReference type="OrthoDB" id="4062651at2759"/>
<dbReference type="Proteomes" id="UP000639772">
    <property type="component" value="Chromosome 6"/>
</dbReference>
<dbReference type="Pfam" id="PF08488">
    <property type="entry name" value="WAK"/>
    <property type="match status" value="1"/>
</dbReference>
<evidence type="ECO:0000259" key="21">
    <source>
        <dbReference type="PROSITE" id="PS50011"/>
    </source>
</evidence>
<accession>A0A835UYW8</accession>
<evidence type="ECO:0000256" key="8">
    <source>
        <dbReference type="ARBA" id="ARBA00022737"/>
    </source>
</evidence>
<dbReference type="InterPro" id="IPR013695">
    <property type="entry name" value="WAK"/>
</dbReference>
<keyword evidence="15" id="KW-0325">Glycoprotein</keyword>
<dbReference type="GO" id="GO:0007166">
    <property type="term" value="P:cell surface receptor signaling pathway"/>
    <property type="evidence" value="ECO:0007669"/>
    <property type="project" value="InterPro"/>
</dbReference>
<dbReference type="InterPro" id="IPR008271">
    <property type="entry name" value="Ser/Thr_kinase_AS"/>
</dbReference>
<keyword evidence="10" id="KW-0418">Kinase</keyword>
<keyword evidence="5" id="KW-0808">Transferase</keyword>
<reference evidence="25 26" key="1">
    <citation type="journal article" date="2020" name="Nat. Food">
        <title>A phased Vanilla planifolia genome enables genetic improvement of flavour and production.</title>
        <authorList>
            <person name="Hasing T."/>
            <person name="Tang H."/>
            <person name="Brym M."/>
            <person name="Khazi F."/>
            <person name="Huang T."/>
            <person name="Chambers A.H."/>
        </authorList>
    </citation>
    <scope>NUCLEOTIDE SEQUENCE [LARGE SCALE GENOMIC DNA]</scope>
    <source>
        <tissue evidence="24">Leaf</tissue>
    </source>
</reference>
<dbReference type="InterPro" id="IPR000742">
    <property type="entry name" value="EGF"/>
</dbReference>
<dbReference type="PROSITE" id="PS00107">
    <property type="entry name" value="PROTEIN_KINASE_ATP"/>
    <property type="match status" value="1"/>
</dbReference>
<dbReference type="SMART" id="SM00220">
    <property type="entry name" value="S_TKc"/>
    <property type="match status" value="1"/>
</dbReference>
<feature type="domain" description="EGF-like" evidence="22">
    <location>
        <begin position="294"/>
        <end position="328"/>
    </location>
</feature>
<dbReference type="PROSITE" id="PS00010">
    <property type="entry name" value="ASX_HYDROXYL"/>
    <property type="match status" value="1"/>
</dbReference>
<keyword evidence="4" id="KW-0597">Phosphoprotein</keyword>
<keyword evidence="9 18" id="KW-0547">Nucleotide-binding</keyword>
<dbReference type="GO" id="GO:0005524">
    <property type="term" value="F:ATP binding"/>
    <property type="evidence" value="ECO:0007669"/>
    <property type="project" value="UniProtKB-UniRule"/>
</dbReference>
<dbReference type="FunFam" id="1.10.510.10:FF:000084">
    <property type="entry name" value="Wall-associated receptor kinase 2"/>
    <property type="match status" value="1"/>
</dbReference>
<dbReference type="InterPro" id="IPR025287">
    <property type="entry name" value="WAK_GUB"/>
</dbReference>
<evidence type="ECO:0000256" key="14">
    <source>
        <dbReference type="ARBA" id="ARBA00023157"/>
    </source>
</evidence>
<evidence type="ECO:0000259" key="22">
    <source>
        <dbReference type="PROSITE" id="PS50026"/>
    </source>
</evidence>
<keyword evidence="3 17" id="KW-0245">EGF-like domain</keyword>
<evidence type="ECO:0000313" key="23">
    <source>
        <dbReference type="EMBL" id="KAG0477466.1"/>
    </source>
</evidence>
<feature type="transmembrane region" description="Helical" evidence="19">
    <location>
        <begin position="345"/>
        <end position="370"/>
    </location>
</feature>
<dbReference type="InterPro" id="IPR045274">
    <property type="entry name" value="WAK-like"/>
</dbReference>
<dbReference type="InterPro" id="IPR000152">
    <property type="entry name" value="EGF-type_Asp/Asn_hydroxyl_site"/>
</dbReference>
<dbReference type="InterPro" id="IPR011009">
    <property type="entry name" value="Kinase-like_dom_sf"/>
</dbReference>
<dbReference type="Gene3D" id="2.10.25.10">
    <property type="entry name" value="Laminin"/>
    <property type="match status" value="2"/>
</dbReference>
<evidence type="ECO:0000256" key="9">
    <source>
        <dbReference type="ARBA" id="ARBA00022741"/>
    </source>
</evidence>
<dbReference type="PANTHER" id="PTHR27005:SF283">
    <property type="entry name" value="OS02G0633066 PROTEIN"/>
    <property type="match status" value="1"/>
</dbReference>
<evidence type="ECO:0000256" key="6">
    <source>
        <dbReference type="ARBA" id="ARBA00022692"/>
    </source>
</evidence>
<gene>
    <name evidence="24" type="ORF">HPP92_013901</name>
    <name evidence="23" type="ORF">HPP92_014307</name>
</gene>
<organism evidence="24 26">
    <name type="scientific">Vanilla planifolia</name>
    <name type="common">Vanilla</name>
    <dbReference type="NCBI Taxonomy" id="51239"/>
    <lineage>
        <taxon>Eukaryota</taxon>
        <taxon>Viridiplantae</taxon>
        <taxon>Streptophyta</taxon>
        <taxon>Embryophyta</taxon>
        <taxon>Tracheophyta</taxon>
        <taxon>Spermatophyta</taxon>
        <taxon>Magnoliopsida</taxon>
        <taxon>Liliopsida</taxon>
        <taxon>Asparagales</taxon>
        <taxon>Orchidaceae</taxon>
        <taxon>Vanilloideae</taxon>
        <taxon>Vanilleae</taxon>
        <taxon>Vanilla</taxon>
    </lineage>
</organism>
<feature type="disulfide bond" evidence="17">
    <location>
        <begin position="259"/>
        <end position="276"/>
    </location>
</feature>
<dbReference type="GO" id="GO:0030247">
    <property type="term" value="F:polysaccharide binding"/>
    <property type="evidence" value="ECO:0007669"/>
    <property type="project" value="InterPro"/>
</dbReference>
<dbReference type="InterPro" id="IPR000719">
    <property type="entry name" value="Prot_kinase_dom"/>
</dbReference>
<evidence type="ECO:0000256" key="17">
    <source>
        <dbReference type="PROSITE-ProRule" id="PRU00076"/>
    </source>
</evidence>
<dbReference type="EMBL" id="JADCNL010000006">
    <property type="protein sequence ID" value="KAG0477466.1"/>
    <property type="molecule type" value="Genomic_DNA"/>
</dbReference>
<evidence type="ECO:0000256" key="19">
    <source>
        <dbReference type="SAM" id="Phobius"/>
    </source>
</evidence>
<evidence type="ECO:0000256" key="20">
    <source>
        <dbReference type="SAM" id="SignalP"/>
    </source>
</evidence>